<sequence length="205" mass="23751">MTLTNVSPLQWDKIEVEGHPVDHPSIAQRIYDPVELDDPELSLGKHRKLLTFSSYMVSVVDYTKPSELKKELNNKFRERFPNIDLSLSKLRSLKREMKKVSDNCSLDPWILAVSYVYFEKLVLHRKVNKENRKSCSGTSLLLAAKLNDVKGADLQTLIKDIESVFRESRKTLIAFEFPILVALEFSLHVPEHEVMPHFKRIMQQS</sequence>
<feature type="domain" description="Cyclin N-terminal" evidence="1">
    <location>
        <begin position="86"/>
        <end position="187"/>
    </location>
</feature>
<dbReference type="InterPro" id="IPR012388">
    <property type="entry name" value="CABLES1/2"/>
</dbReference>
<dbReference type="AlphaFoldDB" id="A0A7M7NNW4"/>
<dbReference type="GeneID" id="115918573"/>
<dbReference type="CDD" id="cd20556">
    <property type="entry name" value="CYCLIN_CABLES"/>
    <property type="match status" value="1"/>
</dbReference>
<dbReference type="InParanoid" id="A0A7M7NNW4"/>
<proteinExistence type="predicted"/>
<dbReference type="InterPro" id="IPR036915">
    <property type="entry name" value="Cyclin-like_sf"/>
</dbReference>
<evidence type="ECO:0000313" key="3">
    <source>
        <dbReference type="Proteomes" id="UP000007110"/>
    </source>
</evidence>
<dbReference type="OrthoDB" id="5353095at2759"/>
<dbReference type="Gene3D" id="1.10.472.10">
    <property type="entry name" value="Cyclin-like"/>
    <property type="match status" value="1"/>
</dbReference>
<dbReference type="InterPro" id="IPR006671">
    <property type="entry name" value="Cyclin_N"/>
</dbReference>
<reference evidence="3" key="1">
    <citation type="submission" date="2015-02" db="EMBL/GenBank/DDBJ databases">
        <title>Genome sequencing for Strongylocentrotus purpuratus.</title>
        <authorList>
            <person name="Murali S."/>
            <person name="Liu Y."/>
            <person name="Vee V."/>
            <person name="English A."/>
            <person name="Wang M."/>
            <person name="Skinner E."/>
            <person name="Han Y."/>
            <person name="Muzny D.M."/>
            <person name="Worley K.C."/>
            <person name="Gibbs R.A."/>
        </authorList>
    </citation>
    <scope>NUCLEOTIDE SEQUENCE</scope>
</reference>
<dbReference type="Proteomes" id="UP000007110">
    <property type="component" value="Unassembled WGS sequence"/>
</dbReference>
<protein>
    <recommendedName>
        <fullName evidence="1">Cyclin N-terminal domain-containing protein</fullName>
    </recommendedName>
</protein>
<organism evidence="2 3">
    <name type="scientific">Strongylocentrotus purpuratus</name>
    <name type="common">Purple sea urchin</name>
    <dbReference type="NCBI Taxonomy" id="7668"/>
    <lineage>
        <taxon>Eukaryota</taxon>
        <taxon>Metazoa</taxon>
        <taxon>Echinodermata</taxon>
        <taxon>Eleutherozoa</taxon>
        <taxon>Echinozoa</taxon>
        <taxon>Echinoidea</taxon>
        <taxon>Euechinoidea</taxon>
        <taxon>Echinacea</taxon>
        <taxon>Camarodonta</taxon>
        <taxon>Echinidea</taxon>
        <taxon>Strongylocentrotidae</taxon>
        <taxon>Strongylocentrotus</taxon>
    </lineage>
</organism>
<dbReference type="GO" id="GO:0051726">
    <property type="term" value="P:regulation of cell cycle"/>
    <property type="evidence" value="ECO:0007669"/>
    <property type="project" value="InterPro"/>
</dbReference>
<dbReference type="SUPFAM" id="SSF47954">
    <property type="entry name" value="Cyclin-like"/>
    <property type="match status" value="1"/>
</dbReference>
<dbReference type="PANTHER" id="PTHR22896">
    <property type="entry name" value="CDK5 AND ABL1 ENZYME SUBSTRATE 1"/>
    <property type="match status" value="1"/>
</dbReference>
<accession>A0A7M7NNW4</accession>
<reference evidence="2" key="2">
    <citation type="submission" date="2021-01" db="UniProtKB">
        <authorList>
            <consortium name="EnsemblMetazoa"/>
        </authorList>
    </citation>
    <scope>IDENTIFICATION</scope>
</reference>
<dbReference type="Pfam" id="PF00134">
    <property type="entry name" value="Cyclin_N"/>
    <property type="match status" value="1"/>
</dbReference>
<evidence type="ECO:0000259" key="1">
    <source>
        <dbReference type="Pfam" id="PF00134"/>
    </source>
</evidence>
<dbReference type="RefSeq" id="XP_030839264.1">
    <property type="nucleotide sequence ID" value="XM_030983404.1"/>
</dbReference>
<name>A0A7M7NNW4_STRPU</name>
<dbReference type="EnsemblMetazoa" id="XM_030983404">
    <property type="protein sequence ID" value="XP_030839264"/>
    <property type="gene ID" value="LOC115918573"/>
</dbReference>
<evidence type="ECO:0000313" key="2">
    <source>
        <dbReference type="EnsemblMetazoa" id="XP_030839264"/>
    </source>
</evidence>
<keyword evidence="3" id="KW-1185">Reference proteome</keyword>
<dbReference type="PANTHER" id="PTHR22896:SF0">
    <property type="entry name" value="CYCLIN N-TERMINAL DOMAIN-CONTAINING PROTEIN"/>
    <property type="match status" value="1"/>
</dbReference>
<dbReference type="KEGG" id="spu:115918573"/>